<feature type="compositionally biased region" description="Polar residues" evidence="1">
    <location>
        <begin position="94"/>
        <end position="107"/>
    </location>
</feature>
<dbReference type="EMBL" id="MU842946">
    <property type="protein sequence ID" value="KAK2025063.1"/>
    <property type="molecule type" value="Genomic_DNA"/>
</dbReference>
<sequence length="198" mass="23012">MAKQNFNKNPKMDKTEWGDFESFLDSRGYAYTFSNKSNLGYRIWPKDAKSRWDASLSHLWIYVMYADPEDHSTLYPHWGQATVRLSSISDGASATEPSVRYSHTNLTGPRKKDSHLHDSMSEAILKRICNAYIADGHNSSKGRKLYEDMIKDENKLQRDEYLREWTQLLDAVEAAFIDVLWQKPWSLRAEGQQQPDDN</sequence>
<keyword evidence="3" id="KW-1185">Reference proteome</keyword>
<dbReference type="AlphaFoldDB" id="A0AAD9M0W5"/>
<organism evidence="2 3">
    <name type="scientific">Colletotrichum zoysiae</name>
    <dbReference type="NCBI Taxonomy" id="1216348"/>
    <lineage>
        <taxon>Eukaryota</taxon>
        <taxon>Fungi</taxon>
        <taxon>Dikarya</taxon>
        <taxon>Ascomycota</taxon>
        <taxon>Pezizomycotina</taxon>
        <taxon>Sordariomycetes</taxon>
        <taxon>Hypocreomycetidae</taxon>
        <taxon>Glomerellales</taxon>
        <taxon>Glomerellaceae</taxon>
        <taxon>Colletotrichum</taxon>
        <taxon>Colletotrichum graminicola species complex</taxon>
    </lineage>
</organism>
<evidence type="ECO:0000313" key="3">
    <source>
        <dbReference type="Proteomes" id="UP001232148"/>
    </source>
</evidence>
<protein>
    <submittedName>
        <fullName evidence="2">Uncharacterized protein</fullName>
    </submittedName>
</protein>
<proteinExistence type="predicted"/>
<name>A0AAD9M0W5_9PEZI</name>
<gene>
    <name evidence="2" type="ORF">LX32DRAFT_696673</name>
</gene>
<evidence type="ECO:0000313" key="2">
    <source>
        <dbReference type="EMBL" id="KAK2025063.1"/>
    </source>
</evidence>
<reference evidence="2" key="1">
    <citation type="submission" date="2021-06" db="EMBL/GenBank/DDBJ databases">
        <title>Comparative genomics, transcriptomics and evolutionary studies reveal genomic signatures of adaptation to plant cell wall in hemibiotrophic fungi.</title>
        <authorList>
            <consortium name="DOE Joint Genome Institute"/>
            <person name="Baroncelli R."/>
            <person name="Diaz J.F."/>
            <person name="Benocci T."/>
            <person name="Peng M."/>
            <person name="Battaglia E."/>
            <person name="Haridas S."/>
            <person name="Andreopoulos W."/>
            <person name="Labutti K."/>
            <person name="Pangilinan J."/>
            <person name="Floch G.L."/>
            <person name="Makela M.R."/>
            <person name="Henrissat B."/>
            <person name="Grigoriev I.V."/>
            <person name="Crouch J.A."/>
            <person name="De Vries R.P."/>
            <person name="Sukno S.A."/>
            <person name="Thon M.R."/>
        </authorList>
    </citation>
    <scope>NUCLEOTIDE SEQUENCE</scope>
    <source>
        <strain evidence="2">MAFF235873</strain>
    </source>
</reference>
<comment type="caution">
    <text evidence="2">The sequence shown here is derived from an EMBL/GenBank/DDBJ whole genome shotgun (WGS) entry which is preliminary data.</text>
</comment>
<accession>A0AAD9M0W5</accession>
<evidence type="ECO:0000256" key="1">
    <source>
        <dbReference type="SAM" id="MobiDB-lite"/>
    </source>
</evidence>
<feature type="region of interest" description="Disordered" evidence="1">
    <location>
        <begin position="94"/>
        <end position="115"/>
    </location>
</feature>
<dbReference type="Proteomes" id="UP001232148">
    <property type="component" value="Unassembled WGS sequence"/>
</dbReference>